<dbReference type="Proteomes" id="UP001153076">
    <property type="component" value="Unassembled WGS sequence"/>
</dbReference>
<accession>A0A9Q1KAG1</accession>
<dbReference type="InterPro" id="IPR025610">
    <property type="entry name" value="MYC/MYB_N"/>
</dbReference>
<evidence type="ECO:0000256" key="2">
    <source>
        <dbReference type="ARBA" id="ARBA00023015"/>
    </source>
</evidence>
<evidence type="ECO:0000256" key="5">
    <source>
        <dbReference type="SAM" id="MobiDB-lite"/>
    </source>
</evidence>
<evidence type="ECO:0000259" key="6">
    <source>
        <dbReference type="PROSITE" id="PS50888"/>
    </source>
</evidence>
<organism evidence="7 8">
    <name type="scientific">Carnegiea gigantea</name>
    <dbReference type="NCBI Taxonomy" id="171969"/>
    <lineage>
        <taxon>Eukaryota</taxon>
        <taxon>Viridiplantae</taxon>
        <taxon>Streptophyta</taxon>
        <taxon>Embryophyta</taxon>
        <taxon>Tracheophyta</taxon>
        <taxon>Spermatophyta</taxon>
        <taxon>Magnoliopsida</taxon>
        <taxon>eudicotyledons</taxon>
        <taxon>Gunneridae</taxon>
        <taxon>Pentapetalae</taxon>
        <taxon>Caryophyllales</taxon>
        <taxon>Cactineae</taxon>
        <taxon>Cactaceae</taxon>
        <taxon>Cactoideae</taxon>
        <taxon>Echinocereeae</taxon>
        <taxon>Carnegiea</taxon>
    </lineage>
</organism>
<dbReference type="GO" id="GO:0046983">
    <property type="term" value="F:protein dimerization activity"/>
    <property type="evidence" value="ECO:0007669"/>
    <property type="project" value="InterPro"/>
</dbReference>
<dbReference type="GO" id="GO:0003700">
    <property type="term" value="F:DNA-binding transcription factor activity"/>
    <property type="evidence" value="ECO:0007669"/>
    <property type="project" value="InterPro"/>
</dbReference>
<protein>
    <recommendedName>
        <fullName evidence="6">BHLH domain-containing protein</fullName>
    </recommendedName>
</protein>
<keyword evidence="4" id="KW-0539">Nucleus</keyword>
<feature type="compositionally biased region" description="Polar residues" evidence="5">
    <location>
        <begin position="738"/>
        <end position="748"/>
    </location>
</feature>
<dbReference type="PANTHER" id="PTHR46196">
    <property type="entry name" value="TRANSCRIPTION FACTOR BHLH155-LIKE ISOFORM X1-RELATED"/>
    <property type="match status" value="1"/>
</dbReference>
<keyword evidence="3" id="KW-0804">Transcription</keyword>
<evidence type="ECO:0000256" key="1">
    <source>
        <dbReference type="ARBA" id="ARBA00004123"/>
    </source>
</evidence>
<dbReference type="Pfam" id="PF14215">
    <property type="entry name" value="bHLH-MYC_N"/>
    <property type="match status" value="1"/>
</dbReference>
<feature type="region of interest" description="Disordered" evidence="5">
    <location>
        <begin position="659"/>
        <end position="679"/>
    </location>
</feature>
<dbReference type="GO" id="GO:0005634">
    <property type="term" value="C:nucleus"/>
    <property type="evidence" value="ECO:0007669"/>
    <property type="project" value="UniProtKB-SubCell"/>
</dbReference>
<dbReference type="CDD" id="cd18915">
    <property type="entry name" value="bHLH_AtLHW_like"/>
    <property type="match status" value="1"/>
</dbReference>
<evidence type="ECO:0000313" key="8">
    <source>
        <dbReference type="Proteomes" id="UP001153076"/>
    </source>
</evidence>
<dbReference type="AlphaFoldDB" id="A0A9Q1KAG1"/>
<evidence type="ECO:0000256" key="4">
    <source>
        <dbReference type="ARBA" id="ARBA00023242"/>
    </source>
</evidence>
<reference evidence="7" key="1">
    <citation type="submission" date="2022-04" db="EMBL/GenBank/DDBJ databases">
        <title>Carnegiea gigantea Genome sequencing and assembly v2.</title>
        <authorList>
            <person name="Copetti D."/>
            <person name="Sanderson M.J."/>
            <person name="Burquez A."/>
            <person name="Wojciechowski M.F."/>
        </authorList>
    </citation>
    <scope>NUCLEOTIDE SEQUENCE</scope>
    <source>
        <strain evidence="7">SGP5-SGP5p</strain>
        <tissue evidence="7">Aerial part</tissue>
    </source>
</reference>
<keyword evidence="8" id="KW-1185">Reference proteome</keyword>
<dbReference type="PANTHER" id="PTHR46196:SF4">
    <property type="entry name" value="TRANSCRIPTION FACTOR LHW"/>
    <property type="match status" value="1"/>
</dbReference>
<name>A0A9Q1KAG1_9CARY</name>
<gene>
    <name evidence="7" type="ORF">Cgig2_022467</name>
</gene>
<keyword evidence="2" id="KW-0805">Transcription regulation</keyword>
<dbReference type="PROSITE" id="PS50888">
    <property type="entry name" value="BHLH"/>
    <property type="match status" value="1"/>
</dbReference>
<feature type="region of interest" description="Disordered" evidence="5">
    <location>
        <begin position="738"/>
        <end position="777"/>
    </location>
</feature>
<comment type="subcellular location">
    <subcellularLocation>
        <location evidence="1">Nucleus</location>
    </subcellularLocation>
</comment>
<dbReference type="InterPro" id="IPR011598">
    <property type="entry name" value="bHLH_dom"/>
</dbReference>
<dbReference type="Pfam" id="PF23176">
    <property type="entry name" value="bHLH_LHW"/>
    <property type="match status" value="1"/>
</dbReference>
<feature type="region of interest" description="Disordered" evidence="5">
    <location>
        <begin position="693"/>
        <end position="718"/>
    </location>
</feature>
<sequence length="1007" mass="108898">MDCRSMIAGNLDPLRKRSGGLRTKQAGRGSCRGMEFVAPVVEKSLKHKDKKEKAMGYLLKEALKALCGVNQWSYAVFWKIGCQNPKLLIWEECYHGNFSSPGAPHNPTTGNHGINLQKPEVYQNAAQVGELMGDQVRLLMEKMMMSNHVNMVGQGLVGRAAFTGNHQWIVSGSYNEKAHPTETIVVIPVAPHGVVQLGSPLAIMENVGFVHDARSLILQIGCVPSAFVSDNYVAKDAAGMFGLPIADSTSMPINRHGNRGEMNYTPAVPVYFNMQRHSSQAQRLINHSSNSLVTQFQDNLQVSVSTFPTPNLTQDLCRSQKDHCEAKISSTLDSSVPANGLVENRITGGLVMPLKTGSLINYPTCSNNQASSANFTQPAANCRGFTLLKQPIAPQKGLSEVNHEISTVSSSISTSLFEMNESHYANLQGYDTNMSRNTNFSVGVNGQNGQSSQRSACANVMFHDADPSVKELLGLLNTVDQLSSSLSIGVPKPGNFTIDNGNTVKHISGKLQTGGIHEVRKIPSETQEHLLSGEFAPDGLCNVGEITSSKDHMSEDIFFKSTAGDDLFDVLGMGFKNKLLNGNEFGFGADTKDPIKDSPSSTNLQNLGSQFCSGYEGIPESGVFSSSVSDHLLDAVISGVSSASKQIPDDIMSCRTTVSKISSSSAPGTPHSNPPISGLVNISDRMKEKLCGISKPMVRSGEPIGTSTKSGCGKNDGGNGSMTSSAYVSQISSWVEQGHSASVSTANSRKPDEVGKSNRKRLKPGENPRPRPKDRQMIQDRVKELRDIVPNGAKCSIDALLERTIKHMLFLQSVTKHAEKLKQIVEPKIANKEGGMLLNDHFEGGATWAFELGSQSMVCPIVVEDLNPPRQLLIKMLCEERGLFLEIADIIRGLGLTIMKGVLEARNDKIWARFAVEANRDVTRMEVFISLVHLLEQTLKVGTSGNGRNDRNIALHPAPMPAEQQLVGAGLASSFGISQTKLLVSDAVLKNQVQFCVAVMSLTFAYA</sequence>
<dbReference type="OrthoDB" id="1883654at2759"/>
<feature type="compositionally biased region" description="Basic and acidic residues" evidence="5">
    <location>
        <begin position="763"/>
        <end position="777"/>
    </location>
</feature>
<dbReference type="InterPro" id="IPR043561">
    <property type="entry name" value="LHW-like"/>
</dbReference>
<comment type="caution">
    <text evidence="7">The sequence shown here is derived from an EMBL/GenBank/DDBJ whole genome shotgun (WGS) entry which is preliminary data.</text>
</comment>
<dbReference type="EMBL" id="JAKOGI010000222">
    <property type="protein sequence ID" value="KAJ8439330.1"/>
    <property type="molecule type" value="Genomic_DNA"/>
</dbReference>
<evidence type="ECO:0000313" key="7">
    <source>
        <dbReference type="EMBL" id="KAJ8439330.1"/>
    </source>
</evidence>
<feature type="compositionally biased region" description="Polar residues" evidence="5">
    <location>
        <begin position="659"/>
        <end position="675"/>
    </location>
</feature>
<proteinExistence type="predicted"/>
<feature type="domain" description="BHLH" evidence="6">
    <location>
        <begin position="762"/>
        <end position="811"/>
    </location>
</feature>
<evidence type="ECO:0000256" key="3">
    <source>
        <dbReference type="ARBA" id="ARBA00023163"/>
    </source>
</evidence>